<feature type="domain" description="RING-type" evidence="11">
    <location>
        <begin position="153"/>
        <end position="195"/>
    </location>
</feature>
<dbReference type="InterPro" id="IPR013083">
    <property type="entry name" value="Znf_RING/FYVE/PHD"/>
</dbReference>
<keyword evidence="7 10" id="KW-0472">Membrane</keyword>
<accession>A0A1D1ZJX3</accession>
<proteinExistence type="predicted"/>
<dbReference type="PROSITE" id="PS50089">
    <property type="entry name" value="ZF_RING_2"/>
    <property type="match status" value="1"/>
</dbReference>
<evidence type="ECO:0000313" key="14">
    <source>
        <dbReference type="EMBL" id="JAT67290.1"/>
    </source>
</evidence>
<reference evidence="14" key="1">
    <citation type="submission" date="2015-07" db="EMBL/GenBank/DDBJ databases">
        <title>Transcriptome Assembly of Anthurium amnicola.</title>
        <authorList>
            <person name="Suzuki J."/>
        </authorList>
    </citation>
    <scope>NUCLEOTIDE SEQUENCE</scope>
</reference>
<dbReference type="Gene3D" id="3.30.40.10">
    <property type="entry name" value="Zinc/RING finger domain, C3HC4 (zinc finger)"/>
    <property type="match status" value="1"/>
</dbReference>
<dbReference type="InterPro" id="IPR001841">
    <property type="entry name" value="Znf_RING"/>
</dbReference>
<dbReference type="Pfam" id="PF13639">
    <property type="entry name" value="zf-RING_2"/>
    <property type="match status" value="1"/>
</dbReference>
<dbReference type="SUPFAM" id="SSF57850">
    <property type="entry name" value="RING/U-box"/>
    <property type="match status" value="1"/>
</dbReference>
<evidence type="ECO:0000256" key="10">
    <source>
        <dbReference type="SAM" id="Phobius"/>
    </source>
</evidence>
<evidence type="ECO:0000256" key="6">
    <source>
        <dbReference type="ARBA" id="ARBA00022989"/>
    </source>
</evidence>
<dbReference type="AlphaFoldDB" id="A0A1D1ZJX3"/>
<evidence type="ECO:0000313" key="12">
    <source>
        <dbReference type="EMBL" id="JAT44914.1"/>
    </source>
</evidence>
<evidence type="ECO:0000256" key="7">
    <source>
        <dbReference type="ARBA" id="ARBA00023136"/>
    </source>
</evidence>
<dbReference type="GO" id="GO:0008270">
    <property type="term" value="F:zinc ion binding"/>
    <property type="evidence" value="ECO:0007669"/>
    <property type="project" value="UniProtKB-KW"/>
</dbReference>
<keyword evidence="4 8" id="KW-0863">Zinc-finger</keyword>
<comment type="subcellular location">
    <subcellularLocation>
        <location evidence="1">Membrane</location>
    </subcellularLocation>
</comment>
<dbReference type="PANTHER" id="PTHR46539">
    <property type="entry name" value="E3 UBIQUITIN-PROTEIN LIGASE ATL42"/>
    <property type="match status" value="1"/>
</dbReference>
<evidence type="ECO:0000256" key="2">
    <source>
        <dbReference type="ARBA" id="ARBA00022692"/>
    </source>
</evidence>
<evidence type="ECO:0000259" key="11">
    <source>
        <dbReference type="PROSITE" id="PS50089"/>
    </source>
</evidence>
<dbReference type="EMBL" id="GDJX01017058">
    <property type="protein sequence ID" value="JAT50878.1"/>
    <property type="molecule type" value="Transcribed_RNA"/>
</dbReference>
<dbReference type="EMBL" id="GDJX01023022">
    <property type="protein sequence ID" value="JAT44914.1"/>
    <property type="molecule type" value="Transcribed_RNA"/>
</dbReference>
<keyword evidence="5" id="KW-0862">Zinc</keyword>
<evidence type="ECO:0000256" key="9">
    <source>
        <dbReference type="SAM" id="MobiDB-lite"/>
    </source>
</evidence>
<evidence type="ECO:0000256" key="3">
    <source>
        <dbReference type="ARBA" id="ARBA00022723"/>
    </source>
</evidence>
<protein>
    <submittedName>
        <fullName evidence="14">RING-H2 finger protein ATL56</fullName>
    </submittedName>
</protein>
<dbReference type="PANTHER" id="PTHR46539:SF9">
    <property type="entry name" value="RING-H2 FINGER PROTEIN ATL56"/>
    <property type="match status" value="1"/>
</dbReference>
<feature type="compositionally biased region" description="Basic and acidic residues" evidence="9">
    <location>
        <begin position="54"/>
        <end position="65"/>
    </location>
</feature>
<keyword evidence="2 10" id="KW-0812">Transmembrane</keyword>
<dbReference type="SMART" id="SM00184">
    <property type="entry name" value="RING"/>
    <property type="match status" value="1"/>
</dbReference>
<dbReference type="GO" id="GO:0016020">
    <property type="term" value="C:membrane"/>
    <property type="evidence" value="ECO:0007669"/>
    <property type="project" value="UniProtKB-SubCell"/>
</dbReference>
<evidence type="ECO:0000256" key="1">
    <source>
        <dbReference type="ARBA" id="ARBA00004370"/>
    </source>
</evidence>
<sequence length="201" mass="21807">LLPLLLVPSPPSCFRLLRRRRRLQAAMESEISEEYVEITADYGDAGGRAHGRPAPRDRPPPPAKPDKGARFLVVALQALVMAAALFLFFLFAGIAAVVLLHLFVAGRSLRRRRRRLGGSRVGPGAGLSPGELRRLPASRYCGRGRPPGGAADCAVCLEGLREGDRCRELPGCGHAFHKACVDQWLVRAAACPVCRTRVLAR</sequence>
<evidence type="ECO:0000313" key="13">
    <source>
        <dbReference type="EMBL" id="JAT50878.1"/>
    </source>
</evidence>
<feature type="transmembrane region" description="Helical" evidence="10">
    <location>
        <begin position="71"/>
        <end position="104"/>
    </location>
</feature>
<evidence type="ECO:0000256" key="8">
    <source>
        <dbReference type="PROSITE-ProRule" id="PRU00175"/>
    </source>
</evidence>
<name>A0A1D1ZJX3_9ARAE</name>
<evidence type="ECO:0000256" key="5">
    <source>
        <dbReference type="ARBA" id="ARBA00022833"/>
    </source>
</evidence>
<feature type="region of interest" description="Disordered" evidence="9">
    <location>
        <begin position="46"/>
        <end position="65"/>
    </location>
</feature>
<dbReference type="EMBL" id="GDJX01000646">
    <property type="protein sequence ID" value="JAT67290.1"/>
    <property type="molecule type" value="Transcribed_RNA"/>
</dbReference>
<organism evidence="14">
    <name type="scientific">Anthurium amnicola</name>
    <dbReference type="NCBI Taxonomy" id="1678845"/>
    <lineage>
        <taxon>Eukaryota</taxon>
        <taxon>Viridiplantae</taxon>
        <taxon>Streptophyta</taxon>
        <taxon>Embryophyta</taxon>
        <taxon>Tracheophyta</taxon>
        <taxon>Spermatophyta</taxon>
        <taxon>Magnoliopsida</taxon>
        <taxon>Liliopsida</taxon>
        <taxon>Araceae</taxon>
        <taxon>Pothoideae</taxon>
        <taxon>Potheae</taxon>
        <taxon>Anthurium</taxon>
    </lineage>
</organism>
<keyword evidence="6 10" id="KW-1133">Transmembrane helix</keyword>
<evidence type="ECO:0000256" key="4">
    <source>
        <dbReference type="ARBA" id="ARBA00022771"/>
    </source>
</evidence>
<gene>
    <name evidence="14" type="primary">ATL56_0</name>
    <name evidence="12" type="synonym">ATL56_1</name>
    <name evidence="13" type="synonym">ATL56_2</name>
    <name evidence="14" type="ORF">g.45684</name>
    <name evidence="13" type="ORF">g.45687</name>
    <name evidence="12" type="ORF">g.45690</name>
</gene>
<feature type="non-terminal residue" evidence="14">
    <location>
        <position position="1"/>
    </location>
</feature>
<keyword evidence="3" id="KW-0479">Metal-binding</keyword>